<dbReference type="PANTHER" id="PTHR45749">
    <property type="match status" value="1"/>
</dbReference>
<reference evidence="3 4" key="1">
    <citation type="journal article" date="2020" name="G3 (Bethesda)">
        <title>Draft Genome of the Common Snapping Turtle, Chelydra serpentina, a Model for Phenotypic Plasticity in Reptiles.</title>
        <authorList>
            <person name="Das D."/>
            <person name="Singh S.K."/>
            <person name="Bierstedt J."/>
            <person name="Erickson A."/>
            <person name="Galli G.L.J."/>
            <person name="Crossley D.A. 2nd"/>
            <person name="Rhen T."/>
        </authorList>
    </citation>
    <scope>NUCLEOTIDE SEQUENCE [LARGE SCALE GENOMIC DNA]</scope>
    <source>
        <strain evidence="3">KW</strain>
    </source>
</reference>
<dbReference type="InterPro" id="IPR008906">
    <property type="entry name" value="HATC_C_dom"/>
</dbReference>
<evidence type="ECO:0000256" key="1">
    <source>
        <dbReference type="SAM" id="Phobius"/>
    </source>
</evidence>
<keyword evidence="4" id="KW-1185">Reference proteome</keyword>
<evidence type="ECO:0000259" key="2">
    <source>
        <dbReference type="Pfam" id="PF05699"/>
    </source>
</evidence>
<comment type="caution">
    <text evidence="3">The sequence shown here is derived from an EMBL/GenBank/DDBJ whole genome shotgun (WGS) entry which is preliminary data.</text>
</comment>
<evidence type="ECO:0000313" key="3">
    <source>
        <dbReference type="EMBL" id="KAG6928151.1"/>
    </source>
</evidence>
<dbReference type="OrthoDB" id="6617140at2759"/>
<dbReference type="AlphaFoldDB" id="A0A8T1SGW2"/>
<feature type="transmembrane region" description="Helical" evidence="1">
    <location>
        <begin position="56"/>
        <end position="75"/>
    </location>
</feature>
<accession>A0A8T1SGW2</accession>
<dbReference type="EMBL" id="JAHGAV010000226">
    <property type="protein sequence ID" value="KAG6928151.1"/>
    <property type="molecule type" value="Genomic_DNA"/>
</dbReference>
<name>A0A8T1SGW2_CHESE</name>
<evidence type="ECO:0000313" key="4">
    <source>
        <dbReference type="Proteomes" id="UP000765507"/>
    </source>
</evidence>
<keyword evidence="1" id="KW-0812">Transmembrane</keyword>
<dbReference type="Pfam" id="PF05699">
    <property type="entry name" value="Dimer_Tnp_hAT"/>
    <property type="match status" value="1"/>
</dbReference>
<keyword evidence="1" id="KW-0472">Membrane</keyword>
<sequence length="76" mass="8812">MPVTVSEAERSFSKMKQIKSIQISTIGQERLNSLALLATEQDLVRSLNCEDIIDDFAAFLMFFLNLFKYLFYSCMF</sequence>
<dbReference type="PANTHER" id="PTHR45749:SF21">
    <property type="entry name" value="DUF4371 DOMAIN-CONTAINING PROTEIN"/>
    <property type="match status" value="1"/>
</dbReference>
<keyword evidence="1" id="KW-1133">Transmembrane helix</keyword>
<feature type="domain" description="HAT C-terminal dimerisation" evidence="2">
    <location>
        <begin position="1"/>
        <end position="43"/>
    </location>
</feature>
<protein>
    <recommendedName>
        <fullName evidence="2">HAT C-terminal dimerisation domain-containing protein</fullName>
    </recommendedName>
</protein>
<gene>
    <name evidence="3" type="ORF">G0U57_008537</name>
</gene>
<dbReference type="Proteomes" id="UP000765507">
    <property type="component" value="Unassembled WGS sequence"/>
</dbReference>
<organism evidence="3 4">
    <name type="scientific">Chelydra serpentina</name>
    <name type="common">Snapping turtle</name>
    <name type="synonym">Testudo serpentina</name>
    <dbReference type="NCBI Taxonomy" id="8475"/>
    <lineage>
        <taxon>Eukaryota</taxon>
        <taxon>Metazoa</taxon>
        <taxon>Chordata</taxon>
        <taxon>Craniata</taxon>
        <taxon>Vertebrata</taxon>
        <taxon>Euteleostomi</taxon>
        <taxon>Archelosauria</taxon>
        <taxon>Testudinata</taxon>
        <taxon>Testudines</taxon>
        <taxon>Cryptodira</taxon>
        <taxon>Durocryptodira</taxon>
        <taxon>Americhelydia</taxon>
        <taxon>Chelydroidea</taxon>
        <taxon>Chelydridae</taxon>
        <taxon>Chelydra</taxon>
    </lineage>
</organism>
<proteinExistence type="predicted"/>
<dbReference type="GO" id="GO:0046983">
    <property type="term" value="F:protein dimerization activity"/>
    <property type="evidence" value="ECO:0007669"/>
    <property type="project" value="InterPro"/>
</dbReference>